<feature type="compositionally biased region" description="Basic and acidic residues" evidence="1">
    <location>
        <begin position="9"/>
        <end position="26"/>
    </location>
</feature>
<evidence type="ECO:0000256" key="1">
    <source>
        <dbReference type="SAM" id="MobiDB-lite"/>
    </source>
</evidence>
<accession>A0ABN3MC19</accession>
<name>A0ABN3MC19_9MICO</name>
<keyword evidence="3" id="KW-1185">Reference proteome</keyword>
<evidence type="ECO:0000313" key="2">
    <source>
        <dbReference type="EMBL" id="GAA2499496.1"/>
    </source>
</evidence>
<reference evidence="2 3" key="1">
    <citation type="journal article" date="2019" name="Int. J. Syst. Evol. Microbiol.">
        <title>The Global Catalogue of Microorganisms (GCM) 10K type strain sequencing project: providing services to taxonomists for standard genome sequencing and annotation.</title>
        <authorList>
            <consortium name="The Broad Institute Genomics Platform"/>
            <consortium name="The Broad Institute Genome Sequencing Center for Infectious Disease"/>
            <person name="Wu L."/>
            <person name="Ma J."/>
        </authorList>
    </citation>
    <scope>NUCLEOTIDE SEQUENCE [LARGE SCALE GENOMIC DNA]</scope>
    <source>
        <strain evidence="2 3">JCM 16259</strain>
    </source>
</reference>
<gene>
    <name evidence="2" type="ORF">GCM10009858_42290</name>
</gene>
<dbReference type="Proteomes" id="UP001500730">
    <property type="component" value="Unassembled WGS sequence"/>
</dbReference>
<dbReference type="EMBL" id="BAAARE010000026">
    <property type="protein sequence ID" value="GAA2499496.1"/>
    <property type="molecule type" value="Genomic_DNA"/>
</dbReference>
<feature type="region of interest" description="Disordered" evidence="1">
    <location>
        <begin position="1"/>
        <end position="27"/>
    </location>
</feature>
<sequence>MGPPGLPQTDDHRLDGESPRAPDVRPCRKARITRCSGPWDDMGVNGGEPIDEESPAALRTWDSTIGPDGIGYLIEAAPSGVVGWHCDQALNFDYGFRTGFSTRCNVRQCRRGGDRSCR</sequence>
<evidence type="ECO:0000313" key="3">
    <source>
        <dbReference type="Proteomes" id="UP001500730"/>
    </source>
</evidence>
<comment type="caution">
    <text evidence="2">The sequence shown here is derived from an EMBL/GenBank/DDBJ whole genome shotgun (WGS) entry which is preliminary data.</text>
</comment>
<organism evidence="2 3">
    <name type="scientific">Terrabacter carboxydivorans</name>
    <dbReference type="NCBI Taxonomy" id="619730"/>
    <lineage>
        <taxon>Bacteria</taxon>
        <taxon>Bacillati</taxon>
        <taxon>Actinomycetota</taxon>
        <taxon>Actinomycetes</taxon>
        <taxon>Micrococcales</taxon>
        <taxon>Intrasporangiaceae</taxon>
        <taxon>Terrabacter</taxon>
    </lineage>
</organism>
<protein>
    <submittedName>
        <fullName evidence="2">Uncharacterized protein</fullName>
    </submittedName>
</protein>
<proteinExistence type="predicted"/>